<dbReference type="InterPro" id="IPR035965">
    <property type="entry name" value="PAS-like_dom_sf"/>
</dbReference>
<evidence type="ECO:0000313" key="3">
    <source>
        <dbReference type="Proteomes" id="UP000199239"/>
    </source>
</evidence>
<dbReference type="Pfam" id="PF12860">
    <property type="entry name" value="PAS_7"/>
    <property type="match status" value="1"/>
</dbReference>
<dbReference type="STRING" id="394264.SAMN04488040_2046"/>
<dbReference type="OrthoDB" id="9797304at2"/>
<keyword evidence="1" id="KW-1133">Transmembrane helix</keyword>
<accession>A0A1I6T4J7</accession>
<dbReference type="SUPFAM" id="SSF55785">
    <property type="entry name" value="PYP-like sensor domain (PAS domain)"/>
    <property type="match status" value="2"/>
</dbReference>
<dbReference type="RefSeq" id="WP_093916266.1">
    <property type="nucleotide sequence ID" value="NZ_FPAJ01000003.1"/>
</dbReference>
<proteinExistence type="predicted"/>
<dbReference type="AlphaFoldDB" id="A0A1I6T4J7"/>
<name>A0A1I6T4J7_9RHOB</name>
<keyword evidence="1" id="KW-0812">Transmembrane</keyword>
<dbReference type="Proteomes" id="UP000199239">
    <property type="component" value="Unassembled WGS sequence"/>
</dbReference>
<evidence type="ECO:0000256" key="1">
    <source>
        <dbReference type="SAM" id="Phobius"/>
    </source>
</evidence>
<feature type="transmembrane region" description="Helical" evidence="1">
    <location>
        <begin position="6"/>
        <end position="25"/>
    </location>
</feature>
<evidence type="ECO:0000313" key="2">
    <source>
        <dbReference type="EMBL" id="SFS84030.1"/>
    </source>
</evidence>
<gene>
    <name evidence="2" type="ORF">SAMN04488040_2046</name>
</gene>
<keyword evidence="1" id="KW-0472">Membrane</keyword>
<organism evidence="2 3">
    <name type="scientific">Sulfitobacter marinus</name>
    <dbReference type="NCBI Taxonomy" id="394264"/>
    <lineage>
        <taxon>Bacteria</taxon>
        <taxon>Pseudomonadati</taxon>
        <taxon>Pseudomonadota</taxon>
        <taxon>Alphaproteobacteria</taxon>
        <taxon>Rhodobacterales</taxon>
        <taxon>Roseobacteraceae</taxon>
        <taxon>Sulfitobacter</taxon>
    </lineage>
</organism>
<reference evidence="3" key="1">
    <citation type="submission" date="2016-10" db="EMBL/GenBank/DDBJ databases">
        <authorList>
            <person name="Varghese N."/>
            <person name="Submissions S."/>
        </authorList>
    </citation>
    <scope>NUCLEOTIDE SEQUENCE [LARGE SCALE GENOMIC DNA]</scope>
    <source>
        <strain evidence="3">DSM 23422</strain>
    </source>
</reference>
<dbReference type="EMBL" id="FPAJ01000003">
    <property type="protein sequence ID" value="SFS84030.1"/>
    <property type="molecule type" value="Genomic_DNA"/>
</dbReference>
<keyword evidence="3" id="KW-1185">Reference proteome</keyword>
<protein>
    <submittedName>
        <fullName evidence="2">PAS domain-containing protein</fullName>
    </submittedName>
</protein>
<sequence length="503" mass="56687">MPPVDIFLTFCVATVCGAIAFAWLNSPNQRRAPSRTATTTEQVYLFDQGILQHASEAAQSLIPLEAGFHEWDDLREKIVDRFTLFPKQPKLYGTGSMTLDAIDMNGPTQINISWNNGLSWVQFLSLKDDQQPEALESRIVSHGLTSSLTIPVWQVCTDGALLWWNPAYEALHARVFPDLPIEETLIFPPEFEATCQRVSLRDVSTGKKEWFNVSYREVDGVLNYQAICISNLVHAEEAQRNFVQTMTKTFAQLSIGLAIFNRDGQLALFNPALVDLTGLPAQFLSTRPALQTFFDRLRETRKMPEPKNYADWRTAISELVNSAKDGRYDDTWSLDSGQTFRVKGRPHPDGATALLIEDITAEVSLTRHFRAELELGQSIFDTLDDGIAVFSGTGVLTFSNKAYQSLWKVDPDTSFADVTIHDAIQDWKRKATDNPMWPEIEAFVRSFVDRKTWSIPVYLTDGTHMTCLISPIVAGATLIRFRIIKRSDIRGRLTSPPDMSRDV</sequence>